<dbReference type="EMBL" id="FMVT01000004">
    <property type="protein sequence ID" value="SCY36970.1"/>
    <property type="molecule type" value="Genomic_DNA"/>
</dbReference>
<organism evidence="2 3">
    <name type="scientific">Paracoccus tibetensis</name>
    <dbReference type="NCBI Taxonomy" id="336292"/>
    <lineage>
        <taxon>Bacteria</taxon>
        <taxon>Pseudomonadati</taxon>
        <taxon>Pseudomonadota</taxon>
        <taxon>Alphaproteobacteria</taxon>
        <taxon>Rhodobacterales</taxon>
        <taxon>Paracoccaceae</taxon>
        <taxon>Paracoccus</taxon>
    </lineage>
</organism>
<evidence type="ECO:0000313" key="2">
    <source>
        <dbReference type="EMBL" id="SCY36970.1"/>
    </source>
</evidence>
<dbReference type="InterPro" id="IPR032609">
    <property type="entry name" value="DUF4893"/>
</dbReference>
<feature type="signal peptide" evidence="1">
    <location>
        <begin position="1"/>
        <end position="22"/>
    </location>
</feature>
<gene>
    <name evidence="2" type="ORF">SAMN05660710_01359</name>
</gene>
<evidence type="ECO:0000256" key="1">
    <source>
        <dbReference type="SAM" id="SignalP"/>
    </source>
</evidence>
<dbReference type="Pfam" id="PF16233">
    <property type="entry name" value="DUF4893"/>
    <property type="match status" value="1"/>
</dbReference>
<evidence type="ECO:0008006" key="4">
    <source>
        <dbReference type="Google" id="ProtNLM"/>
    </source>
</evidence>
<protein>
    <recommendedName>
        <fullName evidence="4">DUF4893 domain-containing protein</fullName>
    </recommendedName>
</protein>
<evidence type="ECO:0000313" key="3">
    <source>
        <dbReference type="Proteomes" id="UP000199502"/>
    </source>
</evidence>
<feature type="chain" id="PRO_5011757860" description="DUF4893 domain-containing protein" evidence="1">
    <location>
        <begin position="23"/>
        <end position="203"/>
    </location>
</feature>
<dbReference type="STRING" id="336292.SAMN05660710_01359"/>
<sequence>MLRQILLLAPALAAGLTLAAAAEPLAPIEDSLRPDDVERLSQRDAIVGRNLLGAFAEGAPEDVQIVVEGLSGPALPAAEAAAVMEGDWSCRVVKLGGILSLTAYAPFRCRIGANGSFEKLTGSQRMIGQIGLRGDQMVYAGTGFIAGDTPPPYAELPAEVDPSANPQRVPEVGVVEFASADKGRMILPLPYLESDLNLLLLSR</sequence>
<keyword evidence="1" id="KW-0732">Signal</keyword>
<accession>A0A1G5FDM7</accession>
<dbReference type="RefSeq" id="WP_090741628.1">
    <property type="nucleotide sequence ID" value="NZ_FMVT01000004.1"/>
</dbReference>
<dbReference type="Proteomes" id="UP000199502">
    <property type="component" value="Unassembled WGS sequence"/>
</dbReference>
<dbReference type="OrthoDB" id="9153930at2"/>
<dbReference type="AlphaFoldDB" id="A0A1G5FDM7"/>
<name>A0A1G5FDM7_9RHOB</name>
<proteinExistence type="predicted"/>
<keyword evidence="3" id="KW-1185">Reference proteome</keyword>
<reference evidence="2 3" key="1">
    <citation type="submission" date="2016-10" db="EMBL/GenBank/DDBJ databases">
        <authorList>
            <person name="de Groot N.N."/>
        </authorList>
    </citation>
    <scope>NUCLEOTIDE SEQUENCE [LARGE SCALE GENOMIC DNA]</scope>
    <source>
        <strain evidence="2 3">CGMCC 1.8925</strain>
    </source>
</reference>